<dbReference type="Proteomes" id="UP000057938">
    <property type="component" value="Chromosome"/>
</dbReference>
<feature type="transmembrane region" description="Helical" evidence="1">
    <location>
        <begin position="68"/>
        <end position="89"/>
    </location>
</feature>
<feature type="transmembrane region" description="Helical" evidence="1">
    <location>
        <begin position="140"/>
        <end position="162"/>
    </location>
</feature>
<evidence type="ECO:0000313" key="2">
    <source>
        <dbReference type="EMBL" id="ALE17021.1"/>
    </source>
</evidence>
<feature type="transmembrane region" description="Helical" evidence="1">
    <location>
        <begin position="200"/>
        <end position="225"/>
    </location>
</feature>
<dbReference type="STRING" id="361183.AMC99_01731"/>
<keyword evidence="1" id="KW-0812">Transmembrane</keyword>
<accession>A0A0M4LVU6</accession>
<protein>
    <submittedName>
        <fullName evidence="2">Uncharacterized protein</fullName>
    </submittedName>
</protein>
<dbReference type="AlphaFoldDB" id="A0A0M4LVU6"/>
<dbReference type="PATRIC" id="fig|361183.4.peg.1701"/>
<name>A0A0M4LVU6_9SPHN</name>
<reference evidence="2 3" key="1">
    <citation type="submission" date="2015-09" db="EMBL/GenBank/DDBJ databases">
        <title>Complete genome sequence of a benzo[a]pyrene-degrading bacterium Altererythrobacter epoxidivorans CGMCC 1.7731T.</title>
        <authorList>
            <person name="Li Z."/>
            <person name="Cheng H."/>
            <person name="Huo Y."/>
            <person name="Xu X."/>
        </authorList>
    </citation>
    <scope>NUCLEOTIDE SEQUENCE [LARGE SCALE GENOMIC DNA]</scope>
    <source>
        <strain evidence="2 3">CGMCC 1.7731</strain>
    </source>
</reference>
<proteinExistence type="predicted"/>
<dbReference type="RefSeq" id="WP_061925396.1">
    <property type="nucleotide sequence ID" value="NZ_CP012669.1"/>
</dbReference>
<feature type="transmembrane region" description="Helical" evidence="1">
    <location>
        <begin position="231"/>
        <end position="249"/>
    </location>
</feature>
<feature type="transmembrane region" description="Helical" evidence="1">
    <location>
        <begin position="280"/>
        <end position="298"/>
    </location>
</feature>
<dbReference type="EMBL" id="CP012669">
    <property type="protein sequence ID" value="ALE17021.1"/>
    <property type="molecule type" value="Genomic_DNA"/>
</dbReference>
<gene>
    <name evidence="2" type="ORF">AMC99_01731</name>
</gene>
<keyword evidence="1" id="KW-1133">Transmembrane helix</keyword>
<dbReference type="KEGG" id="aep:AMC99_01731"/>
<evidence type="ECO:0000313" key="3">
    <source>
        <dbReference type="Proteomes" id="UP000057938"/>
    </source>
</evidence>
<feature type="transmembrane region" description="Helical" evidence="1">
    <location>
        <begin position="168"/>
        <end position="188"/>
    </location>
</feature>
<evidence type="ECO:0000256" key="1">
    <source>
        <dbReference type="SAM" id="Phobius"/>
    </source>
</evidence>
<keyword evidence="1" id="KW-0472">Membrane</keyword>
<organism evidence="2 3">
    <name type="scientific">Altererythrobacter epoxidivorans</name>
    <dbReference type="NCBI Taxonomy" id="361183"/>
    <lineage>
        <taxon>Bacteria</taxon>
        <taxon>Pseudomonadati</taxon>
        <taxon>Pseudomonadota</taxon>
        <taxon>Alphaproteobacteria</taxon>
        <taxon>Sphingomonadales</taxon>
        <taxon>Erythrobacteraceae</taxon>
        <taxon>Altererythrobacter</taxon>
    </lineage>
</organism>
<feature type="transmembrane region" description="Helical" evidence="1">
    <location>
        <begin position="37"/>
        <end position="56"/>
    </location>
</feature>
<sequence length="306" mass="30866">MNAEPALFKPPVDKAGTEPVSLTGKLRAFQRRWRTPVLAIAAIFFLGGAIWSIASLDLAPGDIAIGPLVILIVAIIPATLAYSAVNLMLMARAAGTAMTFADSLRTNVFASLAELLPIPGGAIVRSHALVRSGSKLSHSVELVVGFGLLWIACAAVGAALSLQTASPAALPVAVISAMATLFITGWIAARFGFAIAMAALALRILGLGLMAVRVGLAFATIGLAIAWSDTLAFTFAIIAGTASAIVPSGLGVSEGLAAIVAAPANVAPAGAFLAVALSRLLGLAVNAIAAGLFSLHAMRQAKTAGL</sequence>
<keyword evidence="3" id="KW-1185">Reference proteome</keyword>